<name>A0A6M0JZN3_9GAMM</name>
<dbReference type="EMBL" id="JAAIJQ010000030">
    <property type="protein sequence ID" value="NEV62531.1"/>
    <property type="molecule type" value="Genomic_DNA"/>
</dbReference>
<evidence type="ECO:0000313" key="4">
    <source>
        <dbReference type="EMBL" id="NEV62531.1"/>
    </source>
</evidence>
<evidence type="ECO:0000313" key="5">
    <source>
        <dbReference type="Proteomes" id="UP000483379"/>
    </source>
</evidence>
<reference evidence="4 5" key="1">
    <citation type="submission" date="2020-02" db="EMBL/GenBank/DDBJ databases">
        <title>Genome sequences of Thiorhodococcus mannitoliphagus and Thiorhodococcus minor, purple sulfur photosynthetic bacteria in the gammaproteobacterial family, Chromatiaceae.</title>
        <authorList>
            <person name="Aviles F.A."/>
            <person name="Meyer T.E."/>
            <person name="Kyndt J.A."/>
        </authorList>
    </citation>
    <scope>NUCLEOTIDE SEQUENCE [LARGE SCALE GENOMIC DNA]</scope>
    <source>
        <strain evidence="4 5">DSM 11518</strain>
    </source>
</reference>
<keyword evidence="3" id="KW-0812">Transmembrane</keyword>
<sequence>MPKLSALHWIALVAFLVFYGFTVFALTRDYYLRHPAPPVATTSTASAGDTPRAKVPSPSTSAIPESITESNPVLLHQQADALFVERRFPEAVRVYRRILELNPEDAEAHNDLGLALHYTGDTSAAIAQLRIAVGKAPDLQRPWLTLGFLSLQEGKDAQAKAALERARDLDPESDIGKEAVRLLGMLAER</sequence>
<feature type="repeat" description="TPR" evidence="1">
    <location>
        <begin position="140"/>
        <end position="173"/>
    </location>
</feature>
<evidence type="ECO:0000256" key="3">
    <source>
        <dbReference type="SAM" id="Phobius"/>
    </source>
</evidence>
<feature type="repeat" description="TPR" evidence="1">
    <location>
        <begin position="72"/>
        <end position="105"/>
    </location>
</feature>
<keyword evidence="3" id="KW-1133">Transmembrane helix</keyword>
<dbReference type="InterPro" id="IPR011990">
    <property type="entry name" value="TPR-like_helical_dom_sf"/>
</dbReference>
<feature type="region of interest" description="Disordered" evidence="2">
    <location>
        <begin position="41"/>
        <end position="65"/>
    </location>
</feature>
<organism evidence="4 5">
    <name type="scientific">Thiorhodococcus minor</name>
    <dbReference type="NCBI Taxonomy" id="57489"/>
    <lineage>
        <taxon>Bacteria</taxon>
        <taxon>Pseudomonadati</taxon>
        <taxon>Pseudomonadota</taxon>
        <taxon>Gammaproteobacteria</taxon>
        <taxon>Chromatiales</taxon>
        <taxon>Chromatiaceae</taxon>
        <taxon>Thiorhodococcus</taxon>
    </lineage>
</organism>
<evidence type="ECO:0000256" key="2">
    <source>
        <dbReference type="SAM" id="MobiDB-lite"/>
    </source>
</evidence>
<accession>A0A6M0JZN3</accession>
<dbReference type="Pfam" id="PF13181">
    <property type="entry name" value="TPR_8"/>
    <property type="match status" value="1"/>
</dbReference>
<dbReference type="Proteomes" id="UP000483379">
    <property type="component" value="Unassembled WGS sequence"/>
</dbReference>
<keyword evidence="1" id="KW-0802">TPR repeat</keyword>
<feature type="transmembrane region" description="Helical" evidence="3">
    <location>
        <begin position="6"/>
        <end position="26"/>
    </location>
</feature>
<dbReference type="AlphaFoldDB" id="A0A6M0JZN3"/>
<dbReference type="InterPro" id="IPR019734">
    <property type="entry name" value="TPR_rpt"/>
</dbReference>
<keyword evidence="3" id="KW-0472">Membrane</keyword>
<proteinExistence type="predicted"/>
<dbReference type="SMART" id="SM00028">
    <property type="entry name" value="TPR"/>
    <property type="match status" value="3"/>
</dbReference>
<comment type="caution">
    <text evidence="4">The sequence shown here is derived from an EMBL/GenBank/DDBJ whole genome shotgun (WGS) entry which is preliminary data.</text>
</comment>
<keyword evidence="5" id="KW-1185">Reference proteome</keyword>
<gene>
    <name evidence="4" type="ORF">G3446_11625</name>
</gene>
<evidence type="ECO:0000256" key="1">
    <source>
        <dbReference type="PROSITE-ProRule" id="PRU00339"/>
    </source>
</evidence>
<dbReference type="RefSeq" id="WP_164453001.1">
    <property type="nucleotide sequence ID" value="NZ_JAAIJQ010000030.1"/>
</dbReference>
<dbReference type="Pfam" id="PF13432">
    <property type="entry name" value="TPR_16"/>
    <property type="match status" value="1"/>
</dbReference>
<dbReference type="PROSITE" id="PS50005">
    <property type="entry name" value="TPR"/>
    <property type="match status" value="2"/>
</dbReference>
<protein>
    <submittedName>
        <fullName evidence="4">Tetratricopeptide repeat protein</fullName>
    </submittedName>
</protein>
<dbReference type="Gene3D" id="1.25.40.10">
    <property type="entry name" value="Tetratricopeptide repeat domain"/>
    <property type="match status" value="1"/>
</dbReference>
<dbReference type="SUPFAM" id="SSF48452">
    <property type="entry name" value="TPR-like"/>
    <property type="match status" value="1"/>
</dbReference>